<protein>
    <submittedName>
        <fullName evidence="5">HAD superfamily hydrolase</fullName>
    </submittedName>
    <submittedName>
        <fullName evidence="6">Putative hydrolase of the HAD superfamily</fullName>
    </submittedName>
</protein>
<dbReference type="PANTHER" id="PTHR46470">
    <property type="entry name" value="N-ACYLNEURAMINATE-9-PHOSPHATASE"/>
    <property type="match status" value="1"/>
</dbReference>
<reference evidence="5" key="3">
    <citation type="journal article" name="MicrobiologyOpen">
        <title>Whole-genome comparison between the type strain of Halobacterium salinarum (DSM 3754(T)) and the laboratory strains R1 and NRC-1.</title>
        <authorList>
            <person name="Pfeiffer F."/>
            <person name="Losensky G."/>
            <person name="Marchfelder A."/>
            <person name="Habermann B."/>
            <person name="Dyall-Smith M."/>
        </authorList>
    </citation>
    <scope>NUCLEOTIDE SEQUENCE</scope>
    <source>
        <strain evidence="5">91-R6</strain>
    </source>
</reference>
<dbReference type="SFLD" id="SFLDS00003">
    <property type="entry name" value="Haloacid_Dehalogenase"/>
    <property type="match status" value="1"/>
</dbReference>
<reference evidence="6 8" key="2">
    <citation type="submission" date="2019-07" db="EMBL/GenBank/DDBJ databases">
        <title>Genomic Encyclopedia of Archaeal and Bacterial Type Strains, Phase II (KMG-II): from individual species to whole genera.</title>
        <authorList>
            <person name="Goeker M."/>
        </authorList>
    </citation>
    <scope>NUCLEOTIDE SEQUENCE [LARGE SCALE GENOMIC DNA]</scope>
    <source>
        <strain evidence="6 8">DSM 3754</strain>
    </source>
</reference>
<dbReference type="AlphaFoldDB" id="A0A4D6GUI1"/>
<keyword evidence="4" id="KW-0460">Magnesium</keyword>
<evidence type="ECO:0000256" key="2">
    <source>
        <dbReference type="ARBA" id="ARBA00007958"/>
    </source>
</evidence>
<dbReference type="EMBL" id="VRYN01000001">
    <property type="protein sequence ID" value="TYO81655.1"/>
    <property type="molecule type" value="Genomic_DNA"/>
</dbReference>
<dbReference type="Pfam" id="PF00702">
    <property type="entry name" value="Hydrolase"/>
    <property type="match status" value="1"/>
</dbReference>
<evidence type="ECO:0000313" key="6">
    <source>
        <dbReference type="EMBL" id="TYO81655.1"/>
    </source>
</evidence>
<proteinExistence type="inferred from homology"/>
<gene>
    <name evidence="6" type="ORF">APQ99_00162</name>
    <name evidence="5" type="ORF">HBSAL_08690</name>
</gene>
<sequence length="203" mass="21427">MRAIYFDLDRTLIHTEPSVTAALEDAFERVAGESPRAWLEAYGDGFVERFQACAPAPYRGGVEHVRAETEFECGVEETVGALLDAEVAATEPTPDAAATLERVAAAHPVGVLTNGVPEWQRAKLAAAGLAGHVDAVVTAYEAGAHKPAPEPFALAERRLPADGYALIGDSDADVDGAASAGWRGVRYDGGTLADAVDRIDWPQ</sequence>
<dbReference type="SFLD" id="SFLDG01129">
    <property type="entry name" value="C1.5:_HAD__Beta-PGM__Phosphata"/>
    <property type="match status" value="1"/>
</dbReference>
<dbReference type="GeneID" id="68694339"/>
<dbReference type="RefSeq" id="WP_010903223.1">
    <property type="nucleotide sequence ID" value="NZ_VRYN01000001.1"/>
</dbReference>
<dbReference type="InterPro" id="IPR006439">
    <property type="entry name" value="HAD-SF_hydro_IA"/>
</dbReference>
<dbReference type="EMBL" id="CP038631">
    <property type="protein sequence ID" value="QCC45385.1"/>
    <property type="molecule type" value="Genomic_DNA"/>
</dbReference>
<dbReference type="InterPro" id="IPR023214">
    <property type="entry name" value="HAD_sf"/>
</dbReference>
<reference evidence="5 7" key="1">
    <citation type="journal article" date="2019" name="Microbiol. Resour. Announc.">
        <title>The Genome Sequence of the Halobacterium salinarum Type Strain Is Closely Related to That of Laboratory Strains NRC-1 and R1.</title>
        <authorList>
            <person name="Pfeiffer F."/>
            <person name="Marchfelder A."/>
            <person name="Habermann B."/>
            <person name="Dyall-Smith M.L."/>
        </authorList>
    </citation>
    <scope>NUCLEOTIDE SEQUENCE [LARGE SCALE GENOMIC DNA]</scope>
    <source>
        <strain evidence="5">91-R6</strain>
        <strain evidence="7">ATCC 33171 / DSM 3754 / JCM 8978 / NBRC 102687 / NCIMB 764 / 91-R6</strain>
    </source>
</reference>
<dbReference type="SUPFAM" id="SSF56784">
    <property type="entry name" value="HAD-like"/>
    <property type="match status" value="1"/>
</dbReference>
<evidence type="ECO:0000256" key="1">
    <source>
        <dbReference type="ARBA" id="ARBA00001946"/>
    </source>
</evidence>
<evidence type="ECO:0000313" key="5">
    <source>
        <dbReference type="EMBL" id="QCC45385.1"/>
    </source>
</evidence>
<dbReference type="GO" id="GO:0044281">
    <property type="term" value="P:small molecule metabolic process"/>
    <property type="evidence" value="ECO:0007669"/>
    <property type="project" value="UniProtKB-ARBA"/>
</dbReference>
<dbReference type="InterPro" id="IPR036412">
    <property type="entry name" value="HAD-like_sf"/>
</dbReference>
<dbReference type="NCBIfam" id="TIGR01549">
    <property type="entry name" value="HAD-SF-IA-v1"/>
    <property type="match status" value="1"/>
</dbReference>
<organism evidence="5 7">
    <name type="scientific">Halobacterium salinarum (strain ATCC 33171 / DSM 3754 / JCM 8978 / NBRC 102687 / NCIMB 764 / 91-R6)</name>
    <dbReference type="NCBI Taxonomy" id="2597657"/>
    <lineage>
        <taxon>Archaea</taxon>
        <taxon>Methanobacteriati</taxon>
        <taxon>Methanobacteriota</taxon>
        <taxon>Stenosarchaea group</taxon>
        <taxon>Halobacteria</taxon>
        <taxon>Halobacteriales</taxon>
        <taxon>Halobacteriaceae</taxon>
        <taxon>Halobacterium</taxon>
    </lineage>
</organism>
<evidence type="ECO:0000313" key="7">
    <source>
        <dbReference type="Proteomes" id="UP000296216"/>
    </source>
</evidence>
<dbReference type="Gene3D" id="3.40.50.1000">
    <property type="entry name" value="HAD superfamily/HAD-like"/>
    <property type="match status" value="1"/>
</dbReference>
<dbReference type="GO" id="GO:0016787">
    <property type="term" value="F:hydrolase activity"/>
    <property type="evidence" value="ECO:0007669"/>
    <property type="project" value="UniProtKB-KW"/>
</dbReference>
<evidence type="ECO:0000256" key="3">
    <source>
        <dbReference type="ARBA" id="ARBA00022801"/>
    </source>
</evidence>
<comment type="cofactor">
    <cofactor evidence="1">
        <name>Mg(2+)</name>
        <dbReference type="ChEBI" id="CHEBI:18420"/>
    </cofactor>
</comment>
<evidence type="ECO:0000313" key="8">
    <source>
        <dbReference type="Proteomes" id="UP000323075"/>
    </source>
</evidence>
<dbReference type="Proteomes" id="UP000296216">
    <property type="component" value="Chromosome"/>
</dbReference>
<name>A0A4D6GUI1_HALS9</name>
<dbReference type="InterPro" id="IPR051400">
    <property type="entry name" value="HAD-like_hydrolase"/>
</dbReference>
<keyword evidence="3 5" id="KW-0378">Hydrolase</keyword>
<dbReference type="Proteomes" id="UP000323075">
    <property type="component" value="Unassembled WGS sequence"/>
</dbReference>
<evidence type="ECO:0000256" key="4">
    <source>
        <dbReference type="ARBA" id="ARBA00022842"/>
    </source>
</evidence>
<accession>A0A4D6GUI1</accession>
<comment type="similarity">
    <text evidence="2">Belongs to the HAD-like hydrolase superfamily.</text>
</comment>